<evidence type="ECO:0000256" key="4">
    <source>
        <dbReference type="ARBA" id="ARBA00022771"/>
    </source>
</evidence>
<evidence type="ECO:0000256" key="6">
    <source>
        <dbReference type="ARBA" id="ARBA00023242"/>
    </source>
</evidence>
<evidence type="ECO:0000256" key="3">
    <source>
        <dbReference type="ARBA" id="ARBA00022737"/>
    </source>
</evidence>
<protein>
    <recommendedName>
        <fullName evidence="7">Xylanolytic transcriptional activator regulatory domain-containing protein</fullName>
    </recommendedName>
</protein>
<dbReference type="GO" id="GO:0006351">
    <property type="term" value="P:DNA-templated transcription"/>
    <property type="evidence" value="ECO:0007669"/>
    <property type="project" value="InterPro"/>
</dbReference>
<proteinExistence type="predicted"/>
<gene>
    <name evidence="8" type="ORF">AYO20_04677</name>
</gene>
<evidence type="ECO:0000313" key="8">
    <source>
        <dbReference type="EMBL" id="OAL36016.1"/>
    </source>
</evidence>
<dbReference type="GO" id="GO:0008270">
    <property type="term" value="F:zinc ion binding"/>
    <property type="evidence" value="ECO:0007669"/>
    <property type="project" value="UniProtKB-KW"/>
</dbReference>
<organism evidence="8 9">
    <name type="scientific">Fonsecaea nubica</name>
    <dbReference type="NCBI Taxonomy" id="856822"/>
    <lineage>
        <taxon>Eukaryota</taxon>
        <taxon>Fungi</taxon>
        <taxon>Dikarya</taxon>
        <taxon>Ascomycota</taxon>
        <taxon>Pezizomycotina</taxon>
        <taxon>Eurotiomycetes</taxon>
        <taxon>Chaetothyriomycetidae</taxon>
        <taxon>Chaetothyriales</taxon>
        <taxon>Herpotrichiellaceae</taxon>
        <taxon>Fonsecaea</taxon>
    </lineage>
</organism>
<keyword evidence="4" id="KW-0863">Zinc-finger</keyword>
<dbReference type="InterPro" id="IPR007219">
    <property type="entry name" value="XnlR_reg_dom"/>
</dbReference>
<dbReference type="AlphaFoldDB" id="A0A178D2Q9"/>
<dbReference type="GeneID" id="34588095"/>
<evidence type="ECO:0000259" key="7">
    <source>
        <dbReference type="Pfam" id="PF04082"/>
    </source>
</evidence>
<accession>A0A178D2Q9</accession>
<dbReference type="PANTHER" id="PTHR40626">
    <property type="entry name" value="MIP31509P"/>
    <property type="match status" value="1"/>
</dbReference>
<evidence type="ECO:0000313" key="9">
    <source>
        <dbReference type="Proteomes" id="UP000185904"/>
    </source>
</evidence>
<name>A0A178D2Q9_9EURO</name>
<dbReference type="GO" id="GO:0000978">
    <property type="term" value="F:RNA polymerase II cis-regulatory region sequence-specific DNA binding"/>
    <property type="evidence" value="ECO:0007669"/>
    <property type="project" value="InterPro"/>
</dbReference>
<keyword evidence="2" id="KW-0479">Metal-binding</keyword>
<dbReference type="InterPro" id="IPR051059">
    <property type="entry name" value="VerF-like"/>
</dbReference>
<dbReference type="GO" id="GO:0000785">
    <property type="term" value="C:chromatin"/>
    <property type="evidence" value="ECO:0007669"/>
    <property type="project" value="TreeGrafter"/>
</dbReference>
<dbReference type="Proteomes" id="UP000185904">
    <property type="component" value="Unassembled WGS sequence"/>
</dbReference>
<dbReference type="GO" id="GO:0005634">
    <property type="term" value="C:nucleus"/>
    <property type="evidence" value="ECO:0007669"/>
    <property type="project" value="UniProtKB-SubCell"/>
</dbReference>
<dbReference type="Pfam" id="PF04082">
    <property type="entry name" value="Fungal_trans"/>
    <property type="match status" value="1"/>
</dbReference>
<keyword evidence="3" id="KW-0677">Repeat</keyword>
<reference evidence="8 9" key="1">
    <citation type="submission" date="2016-03" db="EMBL/GenBank/DDBJ databases">
        <title>The draft genome sequence of Fonsecaea nubica causative agent of cutaneous subcutaneous infection in human host.</title>
        <authorList>
            <person name="Costa F."/>
            <person name="Sybren D.H."/>
            <person name="Raittz R.T."/>
            <person name="Weiss V.A."/>
            <person name="Leao A.C."/>
            <person name="Gomes R."/>
            <person name="De Souza E.M."/>
            <person name="Pedrosa F.O."/>
            <person name="Steffens M.B."/>
            <person name="Bombassaro A."/>
            <person name="Tadra-Sfeir M.Z."/>
            <person name="Moreno L.F."/>
            <person name="Najafzadeh M.J."/>
            <person name="Felipe M.S."/>
            <person name="Teixeira M."/>
            <person name="Sun J."/>
            <person name="Xi L."/>
            <person name="Castro M.A."/>
            <person name="Vicente V.A."/>
        </authorList>
    </citation>
    <scope>NUCLEOTIDE SEQUENCE [LARGE SCALE GENOMIC DNA]</scope>
    <source>
        <strain evidence="8 9">CBS 269.64</strain>
    </source>
</reference>
<dbReference type="EMBL" id="LVCJ01000025">
    <property type="protein sequence ID" value="OAL36016.1"/>
    <property type="molecule type" value="Genomic_DNA"/>
</dbReference>
<feature type="domain" description="Xylanolytic transcriptional activator regulatory" evidence="7">
    <location>
        <begin position="244"/>
        <end position="396"/>
    </location>
</feature>
<dbReference type="CDD" id="cd12148">
    <property type="entry name" value="fungal_TF_MHR"/>
    <property type="match status" value="1"/>
</dbReference>
<evidence type="ECO:0000256" key="1">
    <source>
        <dbReference type="ARBA" id="ARBA00004123"/>
    </source>
</evidence>
<dbReference type="PANTHER" id="PTHR40626:SF11">
    <property type="entry name" value="ZINC FINGER PROTEIN YPR022C"/>
    <property type="match status" value="1"/>
</dbReference>
<dbReference type="RefSeq" id="XP_022501028.1">
    <property type="nucleotide sequence ID" value="XM_022642973.1"/>
</dbReference>
<comment type="subcellular location">
    <subcellularLocation>
        <location evidence="1">Nucleus</location>
    </subcellularLocation>
</comment>
<keyword evidence="5" id="KW-0862">Zinc</keyword>
<comment type="caution">
    <text evidence="8">The sequence shown here is derived from an EMBL/GenBank/DDBJ whole genome shotgun (WGS) entry which is preliminary data.</text>
</comment>
<sequence>MADDSRLSISADITDLTVAKSRLRAQLVACLQAAASGGQKSCQPGRGVIIFDHFDTLRIELGLTSSKFHNNLRNYPYMKVSTKIRDRPWTWTINNREALMKIRNVLPFYPDFFTFTFALVHAGEHRTPGSPQATDAPRNQPSYDGSDDFNLDFLEDWVFPATSPPPSFFLAPTATSQGDPPDSHLAQYRQHYHGNITGSSDELLVVVSEAELCAAEANIRLASAGCELHDFSLPPRYAVIRYIRAYSRFFEPHAPIVPLQTFNISVARPILVLAVLSLGAMYLDEAEVASNLFAAARRLLAKHDEDPEVKEDGRHGNSWELVARLLICLYGTLSSDPSLRRHPNRSFATITDIIQDAARDLGTTTSEESWVKWLDQEATIRCIAWYVVTAAMLHSLEG</sequence>
<keyword evidence="9" id="KW-1185">Reference proteome</keyword>
<dbReference type="OrthoDB" id="654211at2759"/>
<evidence type="ECO:0000256" key="5">
    <source>
        <dbReference type="ARBA" id="ARBA00022833"/>
    </source>
</evidence>
<keyword evidence="6" id="KW-0539">Nucleus</keyword>
<dbReference type="GO" id="GO:0000981">
    <property type="term" value="F:DNA-binding transcription factor activity, RNA polymerase II-specific"/>
    <property type="evidence" value="ECO:0007669"/>
    <property type="project" value="InterPro"/>
</dbReference>
<evidence type="ECO:0000256" key="2">
    <source>
        <dbReference type="ARBA" id="ARBA00022723"/>
    </source>
</evidence>